<proteinExistence type="predicted"/>
<accession>A0A0C3ER90</accession>
<dbReference type="InParanoid" id="A0A0C3ER90"/>
<dbReference type="HOGENOM" id="CLU_639648_0_0_1"/>
<dbReference type="OrthoDB" id="3171058at2759"/>
<organism evidence="1 2">
    <name type="scientific">Scleroderma citrinum Foug A</name>
    <dbReference type="NCBI Taxonomy" id="1036808"/>
    <lineage>
        <taxon>Eukaryota</taxon>
        <taxon>Fungi</taxon>
        <taxon>Dikarya</taxon>
        <taxon>Basidiomycota</taxon>
        <taxon>Agaricomycotina</taxon>
        <taxon>Agaricomycetes</taxon>
        <taxon>Agaricomycetidae</taxon>
        <taxon>Boletales</taxon>
        <taxon>Sclerodermatineae</taxon>
        <taxon>Sclerodermataceae</taxon>
        <taxon>Scleroderma</taxon>
    </lineage>
</organism>
<dbReference type="EMBL" id="KN822004">
    <property type="protein sequence ID" value="KIM70619.1"/>
    <property type="molecule type" value="Genomic_DNA"/>
</dbReference>
<sequence length="436" mass="49489">MASLPNIPVEIWRHIFIQIIRVPELLLTNRIDPFSPVRESDLHNERDIYTQTSLLLVCKDWNAVVSELVCEHIYLTSARHVEVIASRFERSKNRQGRRGLGFRTRRVDVRIYNPIARDMANLARILRCTPNLEIFTNSNSHKTSPVGSHYIPPPVRTPDDVIQALLSTCALSLRRLEWTHNECPSWDDLMALLRELHSLCSLTLANISGSHPEKSQREHLILPNLKTLILGDSPSFSHASLGNVPLNAFLTMLSDSPDQLPSLQRLEGFSPFSPTFLGMHGHKIRMVRTVAYTPLLPEIIAKCPNLDTFITIFPHQYLDPLSHTSLRRIGIFPISEDVVGAPTQIFSAYIMKPLEDLMSQIDQSDLPNLAQVHLRNVGTLAGVVEYPKFIWKWQDRWNSRGVRFDDTNGHLFDAQIPDMVESPVGSRENLRVSSGI</sequence>
<evidence type="ECO:0008006" key="3">
    <source>
        <dbReference type="Google" id="ProtNLM"/>
    </source>
</evidence>
<dbReference type="Gene3D" id="3.80.10.10">
    <property type="entry name" value="Ribonuclease Inhibitor"/>
    <property type="match status" value="1"/>
</dbReference>
<keyword evidence="2" id="KW-1185">Reference proteome</keyword>
<evidence type="ECO:0000313" key="1">
    <source>
        <dbReference type="EMBL" id="KIM70619.1"/>
    </source>
</evidence>
<gene>
    <name evidence="1" type="ORF">SCLCIDRAFT_1206751</name>
</gene>
<protein>
    <recommendedName>
        <fullName evidence="3">F-box domain-containing protein</fullName>
    </recommendedName>
</protein>
<reference evidence="2" key="2">
    <citation type="submission" date="2015-01" db="EMBL/GenBank/DDBJ databases">
        <title>Evolutionary Origins and Diversification of the Mycorrhizal Mutualists.</title>
        <authorList>
            <consortium name="DOE Joint Genome Institute"/>
            <consortium name="Mycorrhizal Genomics Consortium"/>
            <person name="Kohler A."/>
            <person name="Kuo A."/>
            <person name="Nagy L.G."/>
            <person name="Floudas D."/>
            <person name="Copeland A."/>
            <person name="Barry K.W."/>
            <person name="Cichocki N."/>
            <person name="Veneault-Fourrey C."/>
            <person name="LaButti K."/>
            <person name="Lindquist E.A."/>
            <person name="Lipzen A."/>
            <person name="Lundell T."/>
            <person name="Morin E."/>
            <person name="Murat C."/>
            <person name="Riley R."/>
            <person name="Ohm R."/>
            <person name="Sun H."/>
            <person name="Tunlid A."/>
            <person name="Henrissat B."/>
            <person name="Grigoriev I.V."/>
            <person name="Hibbett D.S."/>
            <person name="Martin F."/>
        </authorList>
    </citation>
    <scope>NUCLEOTIDE SEQUENCE [LARGE SCALE GENOMIC DNA]</scope>
    <source>
        <strain evidence="2">Foug A</strain>
    </source>
</reference>
<reference evidence="1 2" key="1">
    <citation type="submission" date="2014-04" db="EMBL/GenBank/DDBJ databases">
        <authorList>
            <consortium name="DOE Joint Genome Institute"/>
            <person name="Kuo A."/>
            <person name="Kohler A."/>
            <person name="Nagy L.G."/>
            <person name="Floudas D."/>
            <person name="Copeland A."/>
            <person name="Barry K.W."/>
            <person name="Cichocki N."/>
            <person name="Veneault-Fourrey C."/>
            <person name="LaButti K."/>
            <person name="Lindquist E.A."/>
            <person name="Lipzen A."/>
            <person name="Lundell T."/>
            <person name="Morin E."/>
            <person name="Murat C."/>
            <person name="Sun H."/>
            <person name="Tunlid A."/>
            <person name="Henrissat B."/>
            <person name="Grigoriev I.V."/>
            <person name="Hibbett D.S."/>
            <person name="Martin F."/>
            <person name="Nordberg H.P."/>
            <person name="Cantor M.N."/>
            <person name="Hua S.X."/>
        </authorList>
    </citation>
    <scope>NUCLEOTIDE SEQUENCE [LARGE SCALE GENOMIC DNA]</scope>
    <source>
        <strain evidence="1 2">Foug A</strain>
    </source>
</reference>
<name>A0A0C3ER90_9AGAM</name>
<dbReference type="AlphaFoldDB" id="A0A0C3ER90"/>
<evidence type="ECO:0000313" key="2">
    <source>
        <dbReference type="Proteomes" id="UP000053989"/>
    </source>
</evidence>
<dbReference type="InterPro" id="IPR032675">
    <property type="entry name" value="LRR_dom_sf"/>
</dbReference>
<dbReference type="Proteomes" id="UP000053989">
    <property type="component" value="Unassembled WGS sequence"/>
</dbReference>